<dbReference type="AlphaFoldDB" id="A0A1F5GEZ7"/>
<dbReference type="Proteomes" id="UP000177124">
    <property type="component" value="Unassembled WGS sequence"/>
</dbReference>
<name>A0A1F5GEZ7_9BACT</name>
<proteinExistence type="predicted"/>
<dbReference type="GO" id="GO:0005524">
    <property type="term" value="F:ATP binding"/>
    <property type="evidence" value="ECO:0007669"/>
    <property type="project" value="UniProtKB-KW"/>
</dbReference>
<reference evidence="5 6" key="1">
    <citation type="journal article" date="2016" name="Nat. Commun.">
        <title>Thousands of microbial genomes shed light on interconnected biogeochemical processes in an aquifer system.</title>
        <authorList>
            <person name="Anantharaman K."/>
            <person name="Brown C.T."/>
            <person name="Hug L.A."/>
            <person name="Sharon I."/>
            <person name="Castelle C.J."/>
            <person name="Probst A.J."/>
            <person name="Thomas B.C."/>
            <person name="Singh A."/>
            <person name="Wilkins M.J."/>
            <person name="Karaoz U."/>
            <person name="Brodie E.L."/>
            <person name="Williams K.H."/>
            <person name="Hubbard S.S."/>
            <person name="Banfield J.F."/>
        </authorList>
    </citation>
    <scope>NUCLEOTIDE SEQUENCE [LARGE SCALE GENOMIC DNA]</scope>
</reference>
<comment type="caution">
    <text evidence="5">The sequence shown here is derived from an EMBL/GenBank/DDBJ whole genome shotgun (WGS) entry which is preliminary data.</text>
</comment>
<dbReference type="InterPro" id="IPR003812">
    <property type="entry name" value="Fido"/>
</dbReference>
<dbReference type="Pfam" id="PF02661">
    <property type="entry name" value="Fic"/>
    <property type="match status" value="1"/>
</dbReference>
<evidence type="ECO:0000256" key="3">
    <source>
        <dbReference type="PIRSR" id="PIRSR640198-3"/>
    </source>
</evidence>
<accession>A0A1F5GEZ7</accession>
<dbReference type="PROSITE" id="PS51459">
    <property type="entry name" value="FIDO"/>
    <property type="match status" value="1"/>
</dbReference>
<evidence type="ECO:0000259" key="4">
    <source>
        <dbReference type="PROSITE" id="PS51459"/>
    </source>
</evidence>
<dbReference type="STRING" id="1797716.A3D07_00895"/>
<organism evidence="5 6">
    <name type="scientific">Candidatus Curtissbacteria bacterium RIFCSPHIGHO2_02_FULL_42_15</name>
    <dbReference type="NCBI Taxonomy" id="1797716"/>
    <lineage>
        <taxon>Bacteria</taxon>
        <taxon>Candidatus Curtissiibacteriota</taxon>
    </lineage>
</organism>
<evidence type="ECO:0000256" key="1">
    <source>
        <dbReference type="PIRSR" id="PIRSR640198-1"/>
    </source>
</evidence>
<dbReference type="PANTHER" id="PTHR13504:SF38">
    <property type="entry name" value="FIDO DOMAIN-CONTAINING PROTEIN"/>
    <property type="match status" value="1"/>
</dbReference>
<evidence type="ECO:0000256" key="2">
    <source>
        <dbReference type="PIRSR" id="PIRSR640198-2"/>
    </source>
</evidence>
<sequence length="366" mass="42224">MYKPTFTITNNILRFISKIETSKEIIENAPLVPAYEAKFRQEAIIRTVHHGTHIEGNPLDSGEVKDVLEGKEISAKDRDVQEIINYRNVLKYLDRKVTNTASLFRNSEAREGRVFQISEKDLHQIHKLTVEKILRADQSGKYRKTQVVVKNSKTGQISFKPPQPVDVPKLTKEFFGWLNSGESELIHPVLAAGITHYVLAYVHPFVDGNGRTARALATMVLFSRGYDIKKFFSLEEYFDRNAKRYYETLQAVSNQKAESLSDRNLTAWLEYFCEGLAEELARVKERVQKLSLDSRLKGRTGQITLSERQMKLVEYIETYGSVSNRQWRNLLRDYSDDTILRDLKDLQKKKLIKKKGSTKGAVYVLR</sequence>
<feature type="active site" evidence="1">
    <location>
        <position position="203"/>
    </location>
</feature>
<protein>
    <recommendedName>
        <fullName evidence="4">Fido domain-containing protein</fullName>
    </recommendedName>
</protein>
<evidence type="ECO:0000313" key="5">
    <source>
        <dbReference type="EMBL" id="OGD90397.1"/>
    </source>
</evidence>
<feature type="domain" description="Fido" evidence="4">
    <location>
        <begin position="117"/>
        <end position="274"/>
    </location>
</feature>
<dbReference type="SUPFAM" id="SSF140931">
    <property type="entry name" value="Fic-like"/>
    <property type="match status" value="1"/>
</dbReference>
<dbReference type="PANTHER" id="PTHR13504">
    <property type="entry name" value="FIDO DOMAIN-CONTAINING PROTEIN DDB_G0283145"/>
    <property type="match status" value="1"/>
</dbReference>
<feature type="binding site" evidence="2">
    <location>
        <begin position="207"/>
        <end position="214"/>
    </location>
    <ligand>
        <name>ATP</name>
        <dbReference type="ChEBI" id="CHEBI:30616"/>
    </ligand>
</feature>
<dbReference type="Gene3D" id="1.10.3290.10">
    <property type="entry name" value="Fido-like domain"/>
    <property type="match status" value="1"/>
</dbReference>
<gene>
    <name evidence="5" type="ORF">A3D07_00895</name>
</gene>
<dbReference type="EMBL" id="MFBF01000046">
    <property type="protein sequence ID" value="OGD90397.1"/>
    <property type="molecule type" value="Genomic_DNA"/>
</dbReference>
<keyword evidence="2" id="KW-0067">ATP-binding</keyword>
<keyword evidence="2" id="KW-0547">Nucleotide-binding</keyword>
<evidence type="ECO:0000313" key="6">
    <source>
        <dbReference type="Proteomes" id="UP000177124"/>
    </source>
</evidence>
<dbReference type="InterPro" id="IPR040198">
    <property type="entry name" value="Fido_containing"/>
</dbReference>
<dbReference type="InterPro" id="IPR036597">
    <property type="entry name" value="Fido-like_dom_sf"/>
</dbReference>
<feature type="site" description="Important for autoinhibition of adenylyltransferase activity" evidence="3">
    <location>
        <position position="55"/>
    </location>
</feature>